<name>A0A5D4RLF5_9BACI</name>
<evidence type="ECO:0000256" key="2">
    <source>
        <dbReference type="ARBA" id="ARBA00022553"/>
    </source>
</evidence>
<dbReference type="Gene3D" id="3.40.930.10">
    <property type="entry name" value="Mannitol-specific EII, Chain A"/>
    <property type="match status" value="1"/>
</dbReference>
<dbReference type="InterPro" id="IPR002178">
    <property type="entry name" value="PTS_EIIA_type-2_dom"/>
</dbReference>
<dbReference type="PANTHER" id="PTHR47738">
    <property type="entry name" value="PTS SYSTEM FRUCTOSE-LIKE EIIA COMPONENT-RELATED"/>
    <property type="match status" value="1"/>
</dbReference>
<evidence type="ECO:0000259" key="6">
    <source>
        <dbReference type="PROSITE" id="PS51094"/>
    </source>
</evidence>
<keyword evidence="1" id="KW-0813">Transport</keyword>
<dbReference type="GO" id="GO:0016020">
    <property type="term" value="C:membrane"/>
    <property type="evidence" value="ECO:0007669"/>
    <property type="project" value="InterPro"/>
</dbReference>
<organism evidence="7 8">
    <name type="scientific">Rossellomorea marisflavi</name>
    <dbReference type="NCBI Taxonomy" id="189381"/>
    <lineage>
        <taxon>Bacteria</taxon>
        <taxon>Bacillati</taxon>
        <taxon>Bacillota</taxon>
        <taxon>Bacilli</taxon>
        <taxon>Bacillales</taxon>
        <taxon>Bacillaceae</taxon>
        <taxon>Rossellomorea</taxon>
    </lineage>
</organism>
<dbReference type="GO" id="GO:0008982">
    <property type="term" value="F:protein-N(PI)-phosphohistidine-sugar phosphotransferase activity"/>
    <property type="evidence" value="ECO:0007669"/>
    <property type="project" value="InterPro"/>
</dbReference>
<evidence type="ECO:0000256" key="4">
    <source>
        <dbReference type="ARBA" id="ARBA00022679"/>
    </source>
</evidence>
<dbReference type="PANTHER" id="PTHR47738:SF1">
    <property type="entry name" value="NITROGEN REGULATORY PROTEIN"/>
    <property type="match status" value="1"/>
</dbReference>
<keyword evidence="5" id="KW-0598">Phosphotransferase system</keyword>
<dbReference type="AlphaFoldDB" id="A0A5D4RLF5"/>
<dbReference type="InterPro" id="IPR016152">
    <property type="entry name" value="PTrfase/Anion_transptr"/>
</dbReference>
<gene>
    <name evidence="7" type="ORF">FZC83_19705</name>
</gene>
<comment type="caution">
    <text evidence="7">The sequence shown here is derived from an EMBL/GenBank/DDBJ whole genome shotgun (WGS) entry which is preliminary data.</text>
</comment>
<dbReference type="NCBIfam" id="TIGR00848">
    <property type="entry name" value="fruA"/>
    <property type="match status" value="1"/>
</dbReference>
<sequence>MTQLLLSPELIFLEQEFKTKEDIMNFIGDVSVKFNITDNKEALVRDLWQREKEYSTGLSESVALPHTKSDAVMEARICFIRLKNEVDWDSLDGKDVKYVFGILMPSSNLENLHLKVIASLATNLLEDEFKEKLESLETAEEFYQYFTNQIGA</sequence>
<reference evidence="7 8" key="1">
    <citation type="submission" date="2019-08" db="EMBL/GenBank/DDBJ databases">
        <title>Bacillus genomes from the desert of Cuatro Cienegas, Coahuila.</title>
        <authorList>
            <person name="Olmedo-Alvarez G."/>
        </authorList>
    </citation>
    <scope>NUCLEOTIDE SEQUENCE [LARGE SCALE GENOMIC DNA]</scope>
    <source>
        <strain evidence="7 8">CH108_3D</strain>
    </source>
</reference>
<dbReference type="Proteomes" id="UP000322997">
    <property type="component" value="Unassembled WGS sequence"/>
</dbReference>
<evidence type="ECO:0000256" key="3">
    <source>
        <dbReference type="ARBA" id="ARBA00022597"/>
    </source>
</evidence>
<protein>
    <submittedName>
        <fullName evidence="7">PTS sugar transporter subunit IIA</fullName>
    </submittedName>
</protein>
<proteinExistence type="predicted"/>
<accession>A0A5D4RLF5</accession>
<feature type="domain" description="PTS EIIA type-2" evidence="6">
    <location>
        <begin position="4"/>
        <end position="149"/>
    </location>
</feature>
<dbReference type="GO" id="GO:0030295">
    <property type="term" value="F:protein kinase activator activity"/>
    <property type="evidence" value="ECO:0007669"/>
    <property type="project" value="TreeGrafter"/>
</dbReference>
<dbReference type="InterPro" id="IPR051541">
    <property type="entry name" value="PTS_SugarTrans_NitroReg"/>
</dbReference>
<dbReference type="InterPro" id="IPR004715">
    <property type="entry name" value="PTS_IIA_fruc"/>
</dbReference>
<keyword evidence="3 7" id="KW-0762">Sugar transport</keyword>
<dbReference type="CDD" id="cd00211">
    <property type="entry name" value="PTS_IIA_fru"/>
    <property type="match status" value="1"/>
</dbReference>
<dbReference type="Pfam" id="PF00359">
    <property type="entry name" value="PTS_EIIA_2"/>
    <property type="match status" value="1"/>
</dbReference>
<evidence type="ECO:0000256" key="5">
    <source>
        <dbReference type="ARBA" id="ARBA00022683"/>
    </source>
</evidence>
<keyword evidence="4" id="KW-0808">Transferase</keyword>
<dbReference type="EMBL" id="VTEQ01000007">
    <property type="protein sequence ID" value="TYS50636.1"/>
    <property type="molecule type" value="Genomic_DNA"/>
</dbReference>
<evidence type="ECO:0000313" key="8">
    <source>
        <dbReference type="Proteomes" id="UP000322997"/>
    </source>
</evidence>
<dbReference type="SUPFAM" id="SSF55804">
    <property type="entry name" value="Phoshotransferase/anion transport protein"/>
    <property type="match status" value="1"/>
</dbReference>
<dbReference type="GO" id="GO:0009401">
    <property type="term" value="P:phosphoenolpyruvate-dependent sugar phosphotransferase system"/>
    <property type="evidence" value="ECO:0007669"/>
    <property type="project" value="UniProtKB-KW"/>
</dbReference>
<keyword evidence="2" id="KW-0597">Phosphoprotein</keyword>
<evidence type="ECO:0000256" key="1">
    <source>
        <dbReference type="ARBA" id="ARBA00022448"/>
    </source>
</evidence>
<dbReference type="RefSeq" id="WP_079514742.1">
    <property type="nucleotide sequence ID" value="NZ_BSED01000003.1"/>
</dbReference>
<dbReference type="PROSITE" id="PS51094">
    <property type="entry name" value="PTS_EIIA_TYPE_2"/>
    <property type="match status" value="1"/>
</dbReference>
<dbReference type="GeneID" id="89533010"/>
<evidence type="ECO:0000313" key="7">
    <source>
        <dbReference type="EMBL" id="TYS50636.1"/>
    </source>
</evidence>